<keyword evidence="3" id="KW-1185">Reference proteome</keyword>
<proteinExistence type="predicted"/>
<evidence type="ECO:0000313" key="2">
    <source>
        <dbReference type="EMBL" id="KAJ7104460.1"/>
    </source>
</evidence>
<keyword evidence="1" id="KW-0472">Membrane</keyword>
<accession>A0AAD6Y2H2</accession>
<name>A0AAD6Y2H2_9AGAR</name>
<gene>
    <name evidence="2" type="ORF">B0H15DRAFT_810129</name>
</gene>
<dbReference type="AlphaFoldDB" id="A0AAD6Y2H2"/>
<reference evidence="2" key="1">
    <citation type="submission" date="2023-03" db="EMBL/GenBank/DDBJ databases">
        <title>Massive genome expansion in bonnet fungi (Mycena s.s.) driven by repeated elements and novel gene families across ecological guilds.</title>
        <authorList>
            <consortium name="Lawrence Berkeley National Laboratory"/>
            <person name="Harder C.B."/>
            <person name="Miyauchi S."/>
            <person name="Viragh M."/>
            <person name="Kuo A."/>
            <person name="Thoen E."/>
            <person name="Andreopoulos B."/>
            <person name="Lu D."/>
            <person name="Skrede I."/>
            <person name="Drula E."/>
            <person name="Henrissat B."/>
            <person name="Morin E."/>
            <person name="Kohler A."/>
            <person name="Barry K."/>
            <person name="LaButti K."/>
            <person name="Morin E."/>
            <person name="Salamov A."/>
            <person name="Lipzen A."/>
            <person name="Mereny Z."/>
            <person name="Hegedus B."/>
            <person name="Baldrian P."/>
            <person name="Stursova M."/>
            <person name="Weitz H."/>
            <person name="Taylor A."/>
            <person name="Grigoriev I.V."/>
            <person name="Nagy L.G."/>
            <person name="Martin F."/>
            <person name="Kauserud H."/>
        </authorList>
    </citation>
    <scope>NUCLEOTIDE SEQUENCE</scope>
    <source>
        <strain evidence="2">CBHHK173m</strain>
    </source>
</reference>
<feature type="transmembrane region" description="Helical" evidence="1">
    <location>
        <begin position="12"/>
        <end position="30"/>
    </location>
</feature>
<dbReference type="Proteomes" id="UP001222325">
    <property type="component" value="Unassembled WGS sequence"/>
</dbReference>
<comment type="caution">
    <text evidence="2">The sequence shown here is derived from an EMBL/GenBank/DDBJ whole genome shotgun (WGS) entry which is preliminary data.</text>
</comment>
<keyword evidence="1" id="KW-1133">Transmembrane helix</keyword>
<organism evidence="2 3">
    <name type="scientific">Mycena belliarum</name>
    <dbReference type="NCBI Taxonomy" id="1033014"/>
    <lineage>
        <taxon>Eukaryota</taxon>
        <taxon>Fungi</taxon>
        <taxon>Dikarya</taxon>
        <taxon>Basidiomycota</taxon>
        <taxon>Agaricomycotina</taxon>
        <taxon>Agaricomycetes</taxon>
        <taxon>Agaricomycetidae</taxon>
        <taxon>Agaricales</taxon>
        <taxon>Marasmiineae</taxon>
        <taxon>Mycenaceae</taxon>
        <taxon>Mycena</taxon>
    </lineage>
</organism>
<protein>
    <submittedName>
        <fullName evidence="2">Uncharacterized protein</fullName>
    </submittedName>
</protein>
<sequence length="194" mass="21166">MSPGSPSSRTRVFFAWIFLGASSCIIRATWPCPSPFGPSRDRLHILHPRLDSIWIDKSRGQVAAGLMRCEPIPCGPNVFSVVNGMEETANKDRIGVVAQEMSPHVQSTSGFRRCDVDTGIRTGRVMKPRGMRCECRLDGEEPRLSMRCSRNAAASKMADGGCTRKNFWAQRRLNAGIVLRSGDAPSSAPGGFVA</sequence>
<evidence type="ECO:0000256" key="1">
    <source>
        <dbReference type="SAM" id="Phobius"/>
    </source>
</evidence>
<keyword evidence="1" id="KW-0812">Transmembrane</keyword>
<dbReference type="EMBL" id="JARJCN010000001">
    <property type="protein sequence ID" value="KAJ7104460.1"/>
    <property type="molecule type" value="Genomic_DNA"/>
</dbReference>
<evidence type="ECO:0000313" key="3">
    <source>
        <dbReference type="Proteomes" id="UP001222325"/>
    </source>
</evidence>